<feature type="signal peptide" evidence="1">
    <location>
        <begin position="1"/>
        <end position="24"/>
    </location>
</feature>
<evidence type="ECO:0000256" key="1">
    <source>
        <dbReference type="SAM" id="SignalP"/>
    </source>
</evidence>
<evidence type="ECO:0000313" key="3">
    <source>
        <dbReference type="EMBL" id="SER31534.1"/>
    </source>
</evidence>
<organism evidence="3 4">
    <name type="scientific">Neolewinella agarilytica</name>
    <dbReference type="NCBI Taxonomy" id="478744"/>
    <lineage>
        <taxon>Bacteria</taxon>
        <taxon>Pseudomonadati</taxon>
        <taxon>Bacteroidota</taxon>
        <taxon>Saprospiria</taxon>
        <taxon>Saprospirales</taxon>
        <taxon>Lewinellaceae</taxon>
        <taxon>Neolewinella</taxon>
    </lineage>
</organism>
<dbReference type="InterPro" id="IPR036415">
    <property type="entry name" value="Lamin_tail_dom_sf"/>
</dbReference>
<protein>
    <submittedName>
        <fullName evidence="3">Por secretion system C-terminal sorting domain-containing protein</fullName>
    </submittedName>
</protein>
<keyword evidence="1" id="KW-0732">Signal</keyword>
<name>A0A1H9N6I3_9BACT</name>
<evidence type="ECO:0000259" key="2">
    <source>
        <dbReference type="Pfam" id="PF00932"/>
    </source>
</evidence>
<dbReference type="NCBIfam" id="TIGR04183">
    <property type="entry name" value="Por_Secre_tail"/>
    <property type="match status" value="1"/>
</dbReference>
<feature type="chain" id="PRO_5011434834" evidence="1">
    <location>
        <begin position="25"/>
        <end position="614"/>
    </location>
</feature>
<feature type="domain" description="LTD" evidence="2">
    <location>
        <begin position="293"/>
        <end position="397"/>
    </location>
</feature>
<dbReference type="InterPro" id="IPR001322">
    <property type="entry name" value="Lamin_tail_dom"/>
</dbReference>
<dbReference type="RefSeq" id="WP_090172804.1">
    <property type="nucleotide sequence ID" value="NZ_FOFB01000034.1"/>
</dbReference>
<proteinExistence type="predicted"/>
<dbReference type="Proteomes" id="UP000199021">
    <property type="component" value="Unassembled WGS sequence"/>
</dbReference>
<accession>A0A1H9N6I3</accession>
<sequence length="614" mass="64683">MNKLYSASGALTFLFFLLCTCVSAQTTQMLQSFEGAATDDFAFSPSPAAYGPVSGQDDFWNVTMSIGNIMTASDGSSFWGGTDLINPTSGLSSGEKSILSFDAGVICNLTSASFSFDYNTDGFNQTDVLGYTLYLDGLSQGDVEVEDGTSAGWVTQSVNIPGTANTARLDIYVVLNGPQSFGIDNVRLLATGTNGSCTPVCGININPASIAYNCAALTAGADMVTAVIPYSGAELGAVVTASAGTVGGDDPASIQDGEITVSGLTEGMTYTLMINGGDCMLTVPLEPSADQCAEGVLLINEFLASPSAAEFVEVVSIATDPLDLTGYTFEDRTGNAKDLPAITLLPTQGVVLFLGSGTPPTSACPVEIVNGVGLNDSGDDLIFRNPAGQVIAQYTYTGAQVVSGESQARVPDRDPAGTFQLHGTIGDGSVLSSPCFDNEDETVALPLELISFTAETEEKSVVVNWSSIHELDNDRFELERSADGAAWEWLGTIEAGASVSNSYQFVDDSPLNGTNLYRLRQLDIDGTATIYGPVAANFLATGLDIYPNPTSGELRFRGSLDNVQRVSLMTSDGRNLRDLSLNMASVRMDDLRPGLYLLRVENKDGTDVLRFVKH</sequence>
<gene>
    <name evidence="3" type="ORF">SAMN05444359_13421</name>
</gene>
<dbReference type="InParanoid" id="A0A1H9N6I3"/>
<reference evidence="4" key="1">
    <citation type="submission" date="2016-10" db="EMBL/GenBank/DDBJ databases">
        <authorList>
            <person name="Varghese N."/>
            <person name="Submissions S."/>
        </authorList>
    </citation>
    <scope>NUCLEOTIDE SEQUENCE [LARGE SCALE GENOMIC DNA]</scope>
    <source>
        <strain evidence="4">DSM 24740</strain>
    </source>
</reference>
<dbReference type="EMBL" id="FOFB01000034">
    <property type="protein sequence ID" value="SER31534.1"/>
    <property type="molecule type" value="Genomic_DNA"/>
</dbReference>
<evidence type="ECO:0000313" key="4">
    <source>
        <dbReference type="Proteomes" id="UP000199021"/>
    </source>
</evidence>
<dbReference type="SUPFAM" id="SSF74853">
    <property type="entry name" value="Lamin A/C globular tail domain"/>
    <property type="match status" value="1"/>
</dbReference>
<dbReference type="InterPro" id="IPR026444">
    <property type="entry name" value="Secre_tail"/>
</dbReference>
<dbReference type="Pfam" id="PF00932">
    <property type="entry name" value="LTD"/>
    <property type="match status" value="1"/>
</dbReference>
<dbReference type="OrthoDB" id="1490051at2"/>
<keyword evidence="4" id="KW-1185">Reference proteome</keyword>
<dbReference type="STRING" id="478744.SAMN05444359_13421"/>
<dbReference type="AlphaFoldDB" id="A0A1H9N6I3"/>